<accession>A0A9D0YRZ9</accession>
<protein>
    <submittedName>
        <fullName evidence="1">Selenium-dependent hydroxylase accessory protein YqeC</fullName>
    </submittedName>
</protein>
<reference evidence="1" key="1">
    <citation type="submission" date="2020-10" db="EMBL/GenBank/DDBJ databases">
        <authorList>
            <person name="Gilroy R."/>
        </authorList>
    </citation>
    <scope>NUCLEOTIDE SEQUENCE</scope>
    <source>
        <strain evidence="1">ChiGjej2B2-12916</strain>
    </source>
</reference>
<evidence type="ECO:0000313" key="1">
    <source>
        <dbReference type="EMBL" id="HIQ60959.1"/>
    </source>
</evidence>
<dbReference type="Proteomes" id="UP000886879">
    <property type="component" value="Unassembled WGS sequence"/>
</dbReference>
<proteinExistence type="predicted"/>
<evidence type="ECO:0000313" key="2">
    <source>
        <dbReference type="Proteomes" id="UP000886879"/>
    </source>
</evidence>
<name>A0A9D0YRZ9_9FIRM</name>
<sequence>MPISLETMHSVAAIGAGGKTTALGRLAVAHRQQRVLLTTTTRIRPYPDTVCDRLLIDPSPQELAEALAQPGVTCAGCTSQEGKLRALSPELLELGFHQAQLVLYEADGAKMLPLKLHRSFEPVMLPHTDLCLVVAGLSAVDRPVAECVHCYQLCPDWAKDPQHTVDTPDILFCIQDAMDAGGLPLDKYHVLLTHADTPRRQEVAAQVKEVLSARGISCTICP</sequence>
<dbReference type="AlphaFoldDB" id="A0A9D0YRZ9"/>
<dbReference type="InterPro" id="IPR017587">
    <property type="entry name" value="YqeC"/>
</dbReference>
<dbReference type="EMBL" id="DVFO01000048">
    <property type="protein sequence ID" value="HIQ60959.1"/>
    <property type="molecule type" value="Genomic_DNA"/>
</dbReference>
<comment type="caution">
    <text evidence="1">The sequence shown here is derived from an EMBL/GenBank/DDBJ whole genome shotgun (WGS) entry which is preliminary data.</text>
</comment>
<gene>
    <name evidence="1" type="primary">yqeC</name>
    <name evidence="1" type="ORF">IAD31_05130</name>
</gene>
<dbReference type="NCBIfam" id="TIGR03172">
    <property type="entry name" value="selenium cofactor biosynthesis protein YqeC"/>
    <property type="match status" value="1"/>
</dbReference>
<dbReference type="Pfam" id="PF19842">
    <property type="entry name" value="YqeC"/>
    <property type="match status" value="1"/>
</dbReference>
<organism evidence="1 2">
    <name type="scientific">Candidatus Enterenecus faecium</name>
    <dbReference type="NCBI Taxonomy" id="2840780"/>
    <lineage>
        <taxon>Bacteria</taxon>
        <taxon>Bacillati</taxon>
        <taxon>Bacillota</taxon>
        <taxon>Clostridia</taxon>
        <taxon>Eubacteriales</taxon>
        <taxon>Candidatus Enterenecus</taxon>
    </lineage>
</organism>
<reference evidence="1" key="2">
    <citation type="journal article" date="2021" name="PeerJ">
        <title>Extensive microbial diversity within the chicken gut microbiome revealed by metagenomics and culture.</title>
        <authorList>
            <person name="Gilroy R."/>
            <person name="Ravi A."/>
            <person name="Getino M."/>
            <person name="Pursley I."/>
            <person name="Horton D.L."/>
            <person name="Alikhan N.F."/>
            <person name="Baker D."/>
            <person name="Gharbi K."/>
            <person name="Hall N."/>
            <person name="Watson M."/>
            <person name="Adriaenssens E.M."/>
            <person name="Foster-Nyarko E."/>
            <person name="Jarju S."/>
            <person name="Secka A."/>
            <person name="Antonio M."/>
            <person name="Oren A."/>
            <person name="Chaudhuri R.R."/>
            <person name="La Ragione R."/>
            <person name="Hildebrand F."/>
            <person name="Pallen M.J."/>
        </authorList>
    </citation>
    <scope>NUCLEOTIDE SEQUENCE</scope>
    <source>
        <strain evidence="1">ChiGjej2B2-12916</strain>
    </source>
</reference>